<dbReference type="PROSITE" id="PS50112">
    <property type="entry name" value="PAS"/>
    <property type="match status" value="1"/>
</dbReference>
<feature type="domain" description="PAS" evidence="2">
    <location>
        <begin position="385"/>
        <end position="456"/>
    </location>
</feature>
<accession>A0A545TWJ9</accession>
<dbReference type="Gene3D" id="3.30.450.20">
    <property type="entry name" value="PAS domain"/>
    <property type="match status" value="1"/>
</dbReference>
<dbReference type="OrthoDB" id="9176789at2"/>
<dbReference type="InterPro" id="IPR000700">
    <property type="entry name" value="PAS-assoc_C"/>
</dbReference>
<feature type="transmembrane region" description="Helical" evidence="1">
    <location>
        <begin position="40"/>
        <end position="59"/>
    </location>
</feature>
<organism evidence="5 6">
    <name type="scientific">Denitrobaculum tricleocarpae</name>
    <dbReference type="NCBI Taxonomy" id="2591009"/>
    <lineage>
        <taxon>Bacteria</taxon>
        <taxon>Pseudomonadati</taxon>
        <taxon>Pseudomonadota</taxon>
        <taxon>Alphaproteobacteria</taxon>
        <taxon>Rhodospirillales</taxon>
        <taxon>Rhodospirillaceae</taxon>
        <taxon>Denitrobaculum</taxon>
    </lineage>
</organism>
<keyword evidence="1" id="KW-0472">Membrane</keyword>
<proteinExistence type="predicted"/>
<dbReference type="PROSITE" id="PS51832">
    <property type="entry name" value="HD_GYP"/>
    <property type="match status" value="1"/>
</dbReference>
<gene>
    <name evidence="5" type="ORF">FKG95_04875</name>
</gene>
<protein>
    <submittedName>
        <fullName evidence="5">PAS domain S-box protein</fullName>
    </submittedName>
</protein>
<evidence type="ECO:0000259" key="2">
    <source>
        <dbReference type="PROSITE" id="PS50112"/>
    </source>
</evidence>
<evidence type="ECO:0000259" key="3">
    <source>
        <dbReference type="PROSITE" id="PS50113"/>
    </source>
</evidence>
<dbReference type="SUPFAM" id="SSF55785">
    <property type="entry name" value="PYP-like sensor domain (PAS domain)"/>
    <property type="match status" value="1"/>
</dbReference>
<dbReference type="SUPFAM" id="SSF109604">
    <property type="entry name" value="HD-domain/PDEase-like"/>
    <property type="match status" value="1"/>
</dbReference>
<feature type="domain" description="PAC" evidence="3">
    <location>
        <begin position="454"/>
        <end position="510"/>
    </location>
</feature>
<keyword evidence="6" id="KW-1185">Reference proteome</keyword>
<dbReference type="PANTHER" id="PTHR43155:SF2">
    <property type="entry name" value="CYCLIC DI-GMP PHOSPHODIESTERASE PA4108"/>
    <property type="match status" value="1"/>
</dbReference>
<dbReference type="Gene3D" id="1.10.3210.10">
    <property type="entry name" value="Hypothetical protein af1432"/>
    <property type="match status" value="1"/>
</dbReference>
<evidence type="ECO:0000259" key="4">
    <source>
        <dbReference type="PROSITE" id="PS51832"/>
    </source>
</evidence>
<evidence type="ECO:0000313" key="5">
    <source>
        <dbReference type="EMBL" id="TQV81589.1"/>
    </source>
</evidence>
<dbReference type="GO" id="GO:0008081">
    <property type="term" value="F:phosphoric diester hydrolase activity"/>
    <property type="evidence" value="ECO:0007669"/>
    <property type="project" value="UniProtKB-ARBA"/>
</dbReference>
<name>A0A545TWJ9_9PROT</name>
<reference evidence="5 6" key="1">
    <citation type="submission" date="2019-06" db="EMBL/GenBank/DDBJ databases">
        <title>Whole genome sequence for Rhodospirillaceae sp. R148.</title>
        <authorList>
            <person name="Wang G."/>
        </authorList>
    </citation>
    <scope>NUCLEOTIDE SEQUENCE [LARGE SCALE GENOMIC DNA]</scope>
    <source>
        <strain evidence="5 6">R148</strain>
    </source>
</reference>
<keyword evidence="1" id="KW-0812">Transmembrane</keyword>
<dbReference type="Proteomes" id="UP000315252">
    <property type="component" value="Unassembled WGS sequence"/>
</dbReference>
<evidence type="ECO:0000313" key="6">
    <source>
        <dbReference type="Proteomes" id="UP000315252"/>
    </source>
</evidence>
<dbReference type="CDD" id="cd00130">
    <property type="entry name" value="PAS"/>
    <property type="match status" value="1"/>
</dbReference>
<comment type="caution">
    <text evidence="5">The sequence shown here is derived from an EMBL/GenBank/DDBJ whole genome shotgun (WGS) entry which is preliminary data.</text>
</comment>
<dbReference type="PROSITE" id="PS50113">
    <property type="entry name" value="PAC"/>
    <property type="match status" value="1"/>
</dbReference>
<dbReference type="InterPro" id="IPR013656">
    <property type="entry name" value="PAS_4"/>
</dbReference>
<dbReference type="InterPro" id="IPR000014">
    <property type="entry name" value="PAS"/>
</dbReference>
<feature type="domain" description="HD-GYP" evidence="4">
    <location>
        <begin position="508"/>
        <end position="702"/>
    </location>
</feature>
<dbReference type="InterPro" id="IPR035965">
    <property type="entry name" value="PAS-like_dom_sf"/>
</dbReference>
<keyword evidence="1" id="KW-1133">Transmembrane helix</keyword>
<dbReference type="RefSeq" id="WP_142895220.1">
    <property type="nucleotide sequence ID" value="NZ_ML660053.1"/>
</dbReference>
<dbReference type="Pfam" id="PF13487">
    <property type="entry name" value="HD_5"/>
    <property type="match status" value="1"/>
</dbReference>
<evidence type="ECO:0000256" key="1">
    <source>
        <dbReference type="SAM" id="Phobius"/>
    </source>
</evidence>
<dbReference type="PANTHER" id="PTHR43155">
    <property type="entry name" value="CYCLIC DI-GMP PHOSPHODIESTERASE PA4108-RELATED"/>
    <property type="match status" value="1"/>
</dbReference>
<dbReference type="AlphaFoldDB" id="A0A545TWJ9"/>
<dbReference type="Pfam" id="PF08448">
    <property type="entry name" value="PAS_4"/>
    <property type="match status" value="1"/>
</dbReference>
<feature type="transmembrane region" description="Helical" evidence="1">
    <location>
        <begin position="338"/>
        <end position="362"/>
    </location>
</feature>
<dbReference type="InterPro" id="IPR003607">
    <property type="entry name" value="HD/PDEase_dom"/>
</dbReference>
<dbReference type="EMBL" id="VHSH01000002">
    <property type="protein sequence ID" value="TQV81589.1"/>
    <property type="molecule type" value="Genomic_DNA"/>
</dbReference>
<dbReference type="CDD" id="cd00077">
    <property type="entry name" value="HDc"/>
    <property type="match status" value="1"/>
</dbReference>
<dbReference type="InterPro" id="IPR037522">
    <property type="entry name" value="HD_GYP_dom"/>
</dbReference>
<dbReference type="NCBIfam" id="TIGR00229">
    <property type="entry name" value="sensory_box"/>
    <property type="match status" value="1"/>
</dbReference>
<sequence>MMSKSNTLDALEGSATDPSLIDLEEPGSAPEASDALPKPALIGLVSIVILAVVIPWLVIESKKEQVIGDLQQRMTITVSARAEVISTWLDGTARLADRLVESELFRLFATDVDEAGGVIDPSPQSEDTQSTGLGIALLEQLPYMERVLTDFAISADFRAGYIVGKAGIAYVSSGGAPALRTEQSEIALDVLATGKRRFGPPQATAAGLVMDIYIPILPAASQTEEAQPVAVLIVAAPVATKLAESLAPRPLAPEGEKLHLVHKSAEGLVELLPTKIPEVQALDDSGAIPGSGNQAFVAGRSLDGETAVYARAALISGEGFWAVLEMNRASAHRELRNFATVVMVAAALVVFTVVAVFGAVWAKMRSNHNRLMAAQFKHLAARIQTQKRFLDSINSSIADYIGLKAADGSYRYANKAFAEAVGREPDEMIGLDDIALFGQGTADRLALTDQKAIEQGSVVTFNEEVYLNGVQRQLQFSKLPFHDEQDQVNGIVSVARDVTELVEEQAKRDRAVRQMVSALVRAIELRDPYLAGHSRRVASLSVAVAKRMQLAREDVATVEIAANLSQLGKLAISRKLLNKPERLNDQEIAEVRKHLDHAAEMLRDIDFELPVLPTIYQMHERLDGKGYPAGLTANKILMTAQILGICDVFAARVEPRSYRAGLSSEEAIKILGDNGNRYSSQIVAALDEVIGSVAGEKLMAGLPANAD</sequence>